<dbReference type="NCBIfam" id="NF005873">
    <property type="entry name" value="PRK07814.1"/>
    <property type="match status" value="1"/>
</dbReference>
<keyword evidence="3 4" id="KW-0560">Oxidoreductase</keyword>
<sequence>MSILDRFTLTDHVAIVTGAGRGIGAATAVALAEAGADVVISSRTESQLQEVAARVEAVGRRAVVVPANLAHTEEVAGLAQRAYDELGRLDIVVNNVGGTIPNAFLDTDVAYLEEAFHFNVSTAHALTRAAVPLMLASMDTDEEPRQKSITSISSMMGRTADRGYVAYGTAKAALAHWSRLAATDLAPRIRVNGIYVGSVLTSALEFVAGVPEVRDEMEGKTPLGRLGEPEDIAAAVVYLSSRAGQFLTGKMLEVDGGIQVPNLDLKLPDLQPTESPEPVGP</sequence>
<dbReference type="PRINTS" id="PR00081">
    <property type="entry name" value="GDHRDH"/>
</dbReference>
<dbReference type="RefSeq" id="WP_179666098.1">
    <property type="nucleotide sequence ID" value="NZ_JACCFP010000001.1"/>
</dbReference>
<dbReference type="CDD" id="cd05233">
    <property type="entry name" value="SDR_c"/>
    <property type="match status" value="1"/>
</dbReference>
<comment type="caution">
    <text evidence="4">The sequence shown here is derived from an EMBL/GenBank/DDBJ whole genome shotgun (WGS) entry which is preliminary data.</text>
</comment>
<dbReference type="InterPro" id="IPR052178">
    <property type="entry name" value="Sec_Metab_Biosynth_SDR"/>
</dbReference>
<keyword evidence="5" id="KW-1185">Reference proteome</keyword>
<evidence type="ECO:0000313" key="5">
    <source>
        <dbReference type="Proteomes" id="UP000530424"/>
    </source>
</evidence>
<keyword evidence="2" id="KW-0521">NADP</keyword>
<evidence type="ECO:0000313" key="4">
    <source>
        <dbReference type="EMBL" id="NYI99448.1"/>
    </source>
</evidence>
<proteinExistence type="inferred from homology"/>
<dbReference type="PANTHER" id="PTHR43618:SF8">
    <property type="entry name" value="7ALPHA-HYDROXYSTEROID DEHYDROGENASE"/>
    <property type="match status" value="1"/>
</dbReference>
<evidence type="ECO:0000256" key="3">
    <source>
        <dbReference type="ARBA" id="ARBA00023002"/>
    </source>
</evidence>
<dbReference type="InterPro" id="IPR020904">
    <property type="entry name" value="Sc_DH/Rdtase_CS"/>
</dbReference>
<dbReference type="InterPro" id="IPR002347">
    <property type="entry name" value="SDR_fam"/>
</dbReference>
<dbReference type="FunFam" id="3.40.50.720:FF:000084">
    <property type="entry name" value="Short-chain dehydrogenase reductase"/>
    <property type="match status" value="1"/>
</dbReference>
<reference evidence="4 5" key="1">
    <citation type="submission" date="2020-07" db="EMBL/GenBank/DDBJ databases">
        <title>Sequencing the genomes of 1000 actinobacteria strains.</title>
        <authorList>
            <person name="Klenk H.-P."/>
        </authorList>
    </citation>
    <scope>NUCLEOTIDE SEQUENCE [LARGE SCALE GENOMIC DNA]</scope>
    <source>
        <strain evidence="4 5">DSM 103833</strain>
    </source>
</reference>
<dbReference type="Proteomes" id="UP000530424">
    <property type="component" value="Unassembled WGS sequence"/>
</dbReference>
<evidence type="ECO:0000256" key="1">
    <source>
        <dbReference type="ARBA" id="ARBA00006484"/>
    </source>
</evidence>
<dbReference type="PANTHER" id="PTHR43618">
    <property type="entry name" value="7-ALPHA-HYDROXYSTEROID DEHYDROGENASE"/>
    <property type="match status" value="1"/>
</dbReference>
<protein>
    <submittedName>
        <fullName evidence="4">7-alpha-hydroxysteroid dehydrogenase</fullName>
        <ecNumber evidence="4">1.1.1.159</ecNumber>
    </submittedName>
</protein>
<evidence type="ECO:0000256" key="2">
    <source>
        <dbReference type="ARBA" id="ARBA00022857"/>
    </source>
</evidence>
<gene>
    <name evidence="4" type="ORF">HNR19_000147</name>
</gene>
<dbReference type="PROSITE" id="PS00061">
    <property type="entry name" value="ADH_SHORT"/>
    <property type="match status" value="1"/>
</dbReference>
<organism evidence="4 5">
    <name type="scientific">Nocardioides thalensis</name>
    <dbReference type="NCBI Taxonomy" id="1914755"/>
    <lineage>
        <taxon>Bacteria</taxon>
        <taxon>Bacillati</taxon>
        <taxon>Actinomycetota</taxon>
        <taxon>Actinomycetes</taxon>
        <taxon>Propionibacteriales</taxon>
        <taxon>Nocardioidaceae</taxon>
        <taxon>Nocardioides</taxon>
    </lineage>
</organism>
<dbReference type="GO" id="GO:0008709">
    <property type="term" value="F:cholate 7-alpha-dehydrogenase (NAD+) activity"/>
    <property type="evidence" value="ECO:0007669"/>
    <property type="project" value="UniProtKB-EC"/>
</dbReference>
<dbReference type="Pfam" id="PF13561">
    <property type="entry name" value="adh_short_C2"/>
    <property type="match status" value="1"/>
</dbReference>
<accession>A0A853BVZ7</accession>
<dbReference type="SUPFAM" id="SSF51735">
    <property type="entry name" value="NAD(P)-binding Rossmann-fold domains"/>
    <property type="match status" value="1"/>
</dbReference>
<comment type="similarity">
    <text evidence="1">Belongs to the short-chain dehydrogenases/reductases (SDR) family.</text>
</comment>
<dbReference type="EC" id="1.1.1.159" evidence="4"/>
<dbReference type="EMBL" id="JACCFP010000001">
    <property type="protein sequence ID" value="NYI99448.1"/>
    <property type="molecule type" value="Genomic_DNA"/>
</dbReference>
<name>A0A853BVZ7_9ACTN</name>
<dbReference type="InterPro" id="IPR036291">
    <property type="entry name" value="NAD(P)-bd_dom_sf"/>
</dbReference>
<dbReference type="Gene3D" id="3.40.50.720">
    <property type="entry name" value="NAD(P)-binding Rossmann-like Domain"/>
    <property type="match status" value="1"/>
</dbReference>
<dbReference type="AlphaFoldDB" id="A0A853BVZ7"/>